<accession>A0A2S9VCD7</accession>
<evidence type="ECO:0000313" key="2">
    <source>
        <dbReference type="Proteomes" id="UP000238949"/>
    </source>
</evidence>
<gene>
    <name evidence="1" type="ORF">C6Y40_07740</name>
</gene>
<dbReference type="EMBL" id="PVNP01000059">
    <property type="protein sequence ID" value="PRO74151.1"/>
    <property type="molecule type" value="Genomic_DNA"/>
</dbReference>
<dbReference type="Proteomes" id="UP000238949">
    <property type="component" value="Unassembled WGS sequence"/>
</dbReference>
<dbReference type="RefSeq" id="WP_105934089.1">
    <property type="nucleotide sequence ID" value="NZ_PVNP01000059.1"/>
</dbReference>
<keyword evidence="2" id="KW-1185">Reference proteome</keyword>
<protein>
    <submittedName>
        <fullName evidence="1">Uncharacterized protein</fullName>
    </submittedName>
</protein>
<evidence type="ECO:0000313" key="1">
    <source>
        <dbReference type="EMBL" id="PRO74151.1"/>
    </source>
</evidence>
<proteinExistence type="predicted"/>
<comment type="caution">
    <text evidence="1">The sequence shown here is derived from an EMBL/GenBank/DDBJ whole genome shotgun (WGS) entry which is preliminary data.</text>
</comment>
<sequence>MNILSEDGKSIVRLSSWEEVFARPDFQRDVDPKEVTLKTILGRYEFGTKEACGLSNCHTKHQNGYLVLCSNNIETNIGHKCGKNYFGVDFEHMKKAFRKDLNVRNARINIEEKICQLDVVKKRISSILQNGGNECFAKMRDYRDKSATGAIRVKLERRAKSGDEKIFQTYEPTQKEIEFEEVRLNRRVSSDEIAAMITKEQVGVIYGAKAFSSYAKIKTVLIDEIPNLIKQAGNIDTASLRPDEILVWSKRLDGIEAGFEEIQRIVEDCKRFLVQGNLDTIARYSHLL</sequence>
<dbReference type="OrthoDB" id="9028651at2"/>
<name>A0A2S9VCD7_9ALTE</name>
<reference evidence="2" key="1">
    <citation type="journal article" date="2020" name="Int. J. Syst. Evol. Microbiol.">
        <title>Alteromonas alba sp. nov., a marine bacterium isolated from the seawater of the West Pacific Ocean.</title>
        <authorList>
            <person name="Sun C."/>
            <person name="Wu Y.-H."/>
            <person name="Xamxidin M."/>
            <person name="Cheng H."/>
            <person name="Xu X.-W."/>
        </authorList>
    </citation>
    <scope>NUCLEOTIDE SEQUENCE [LARGE SCALE GENOMIC DNA]</scope>
    <source>
        <strain evidence="2">190</strain>
    </source>
</reference>
<dbReference type="AlphaFoldDB" id="A0A2S9VCD7"/>
<organism evidence="1 2">
    <name type="scientific">Alteromonas alba</name>
    <dbReference type="NCBI Taxonomy" id="2079529"/>
    <lineage>
        <taxon>Bacteria</taxon>
        <taxon>Pseudomonadati</taxon>
        <taxon>Pseudomonadota</taxon>
        <taxon>Gammaproteobacteria</taxon>
        <taxon>Alteromonadales</taxon>
        <taxon>Alteromonadaceae</taxon>
        <taxon>Alteromonas/Salinimonas group</taxon>
        <taxon>Alteromonas</taxon>
    </lineage>
</organism>